<evidence type="ECO:0000256" key="3">
    <source>
        <dbReference type="HAMAP-Rule" id="MF_00813"/>
    </source>
</evidence>
<feature type="domain" description="Allantoicase" evidence="4">
    <location>
        <begin position="184"/>
        <end position="326"/>
    </location>
</feature>
<reference evidence="5 6" key="1">
    <citation type="submission" date="2016-06" db="EMBL/GenBank/DDBJ databases">
        <authorList>
            <person name="Kjaerup R.B."/>
            <person name="Dalgaard T.S."/>
            <person name="Juul-Madsen H.R."/>
        </authorList>
    </citation>
    <scope>NUCLEOTIDE SEQUENCE [LARGE SCALE GENOMIC DNA]</scope>
    <source>
        <strain evidence="5 6">CECT 8886</strain>
    </source>
</reference>
<sequence>MSLSQKPWYGVNLASERLGAKALFANDDFFAPKERMLQDSDPVFIPGKYDDNGKWMDGWETRRKRGEGYDYCIVKLAVPGRLNKIELDTRHFTGNYAPAALVEACFSTTEPSVDTVWWPITDTIALAGNDQKLVDIEHDEVFSHIRLNIYPDGGIARLRVFGQPEVDWSTLANRSVDLLALEVGGRAIATNDEHFGTMHNLNLPGKGINMGDGWETRRRREPGNDWVILALGHRGEIDQVVIDTAFFKGNYAAACSIQVADIHDLPDSTLPAQSLYWKELLPKSELSADQEHLFADILKEVGPVTHLRVNIYPDGGISRIRVIGKPVI</sequence>
<dbReference type="STRING" id="1792290.MSP8886_01617"/>
<keyword evidence="6" id="KW-1185">Reference proteome</keyword>
<dbReference type="GO" id="GO:0000256">
    <property type="term" value="P:allantoin catabolic process"/>
    <property type="evidence" value="ECO:0007669"/>
    <property type="project" value="UniProtKB-UniRule"/>
</dbReference>
<dbReference type="AlphaFoldDB" id="A0A1A8TC96"/>
<dbReference type="Proteomes" id="UP000092544">
    <property type="component" value="Unassembled WGS sequence"/>
</dbReference>
<evidence type="ECO:0000256" key="1">
    <source>
        <dbReference type="ARBA" id="ARBA00009242"/>
    </source>
</evidence>
<dbReference type="Pfam" id="PF03561">
    <property type="entry name" value="Allantoicase"/>
    <property type="match status" value="2"/>
</dbReference>
<comment type="catalytic activity">
    <reaction evidence="3">
        <text>allantoate + H2O = (S)-ureidoglycolate + urea</text>
        <dbReference type="Rhea" id="RHEA:11016"/>
        <dbReference type="ChEBI" id="CHEBI:15377"/>
        <dbReference type="ChEBI" id="CHEBI:16199"/>
        <dbReference type="ChEBI" id="CHEBI:17536"/>
        <dbReference type="ChEBI" id="CHEBI:57296"/>
        <dbReference type="EC" id="3.5.3.4"/>
    </reaction>
</comment>
<dbReference type="SUPFAM" id="SSF49785">
    <property type="entry name" value="Galactose-binding domain-like"/>
    <property type="match status" value="2"/>
</dbReference>
<dbReference type="PANTHER" id="PTHR12045">
    <property type="entry name" value="ALLANTOICASE"/>
    <property type="match status" value="1"/>
</dbReference>
<accession>A0A1A8TC96</accession>
<name>A0A1A8TC96_9GAMM</name>
<dbReference type="EC" id="3.5.3.4" evidence="3"/>
<keyword evidence="3 5" id="KW-0378">Hydrolase</keyword>
<keyword evidence="2 3" id="KW-0659">Purine metabolism</keyword>
<evidence type="ECO:0000313" key="6">
    <source>
        <dbReference type="Proteomes" id="UP000092544"/>
    </source>
</evidence>
<dbReference type="HAMAP" id="MF_00813">
    <property type="entry name" value="Allantoicase"/>
    <property type="match status" value="1"/>
</dbReference>
<gene>
    <name evidence="3 5" type="primary">alc</name>
    <name evidence="5" type="ORF">MSP8886_01617</name>
</gene>
<dbReference type="InterPro" id="IPR008979">
    <property type="entry name" value="Galactose-bd-like_sf"/>
</dbReference>
<organism evidence="5 6">
    <name type="scientific">Marinomonas spartinae</name>
    <dbReference type="NCBI Taxonomy" id="1792290"/>
    <lineage>
        <taxon>Bacteria</taxon>
        <taxon>Pseudomonadati</taxon>
        <taxon>Pseudomonadota</taxon>
        <taxon>Gammaproteobacteria</taxon>
        <taxon>Oceanospirillales</taxon>
        <taxon>Oceanospirillaceae</taxon>
        <taxon>Marinomonas</taxon>
    </lineage>
</organism>
<comment type="pathway">
    <text evidence="3">Nitrogen metabolism; (S)-allantoin degradation; (S)-ureidoglycolate from allantoate (aminidohydrolase route): step 1/1.</text>
</comment>
<dbReference type="UniPathway" id="UPA00395">
    <property type="reaction ID" value="UER00654"/>
</dbReference>
<comment type="similarity">
    <text evidence="1 3">Belongs to the allantoicase family.</text>
</comment>
<dbReference type="InterPro" id="IPR005164">
    <property type="entry name" value="Allantoicase"/>
</dbReference>
<evidence type="ECO:0000313" key="5">
    <source>
        <dbReference type="EMBL" id="SBS29846.1"/>
    </source>
</evidence>
<feature type="domain" description="Allantoicase" evidence="4">
    <location>
        <begin position="19"/>
        <end position="164"/>
    </location>
</feature>
<evidence type="ECO:0000259" key="4">
    <source>
        <dbReference type="Pfam" id="PF03561"/>
    </source>
</evidence>
<protein>
    <recommendedName>
        <fullName evidence="3">Probable allantoicase</fullName>
        <ecNumber evidence="3">3.5.3.4</ecNumber>
    </recommendedName>
    <alternativeName>
        <fullName evidence="3">Allantoate amidinohydrolase</fullName>
    </alternativeName>
</protein>
<evidence type="ECO:0000256" key="2">
    <source>
        <dbReference type="ARBA" id="ARBA00022631"/>
    </source>
</evidence>
<dbReference type="GO" id="GO:0006144">
    <property type="term" value="P:purine nucleobase metabolic process"/>
    <property type="evidence" value="ECO:0007669"/>
    <property type="project" value="UniProtKB-KW"/>
</dbReference>
<dbReference type="PIRSF" id="PIRSF016516">
    <property type="entry name" value="Allantoicase"/>
    <property type="match status" value="1"/>
</dbReference>
<dbReference type="Gene3D" id="2.60.120.260">
    <property type="entry name" value="Galactose-binding domain-like"/>
    <property type="match status" value="2"/>
</dbReference>
<proteinExistence type="inferred from homology"/>
<dbReference type="GO" id="GO:0004037">
    <property type="term" value="F:allantoicase activity"/>
    <property type="evidence" value="ECO:0007669"/>
    <property type="project" value="UniProtKB-UniRule"/>
</dbReference>
<dbReference type="EMBL" id="FLOB01000003">
    <property type="protein sequence ID" value="SBS29846.1"/>
    <property type="molecule type" value="Genomic_DNA"/>
</dbReference>
<dbReference type="NCBIfam" id="TIGR02961">
    <property type="entry name" value="allantoicase"/>
    <property type="match status" value="1"/>
</dbReference>
<dbReference type="RefSeq" id="WP_067014743.1">
    <property type="nucleotide sequence ID" value="NZ_FLOB01000003.1"/>
</dbReference>
<dbReference type="OrthoDB" id="2078334at2"/>
<dbReference type="InterPro" id="IPR015908">
    <property type="entry name" value="Allantoicase_dom"/>
</dbReference>
<dbReference type="PANTHER" id="PTHR12045:SF3">
    <property type="entry name" value="INACTIVE ALLANTOICASE-RELATED"/>
    <property type="match status" value="1"/>
</dbReference>